<evidence type="ECO:0000256" key="1">
    <source>
        <dbReference type="ARBA" id="ARBA00022729"/>
    </source>
</evidence>
<evidence type="ECO:0000313" key="4">
    <source>
        <dbReference type="EMBL" id="PNR53153.1"/>
    </source>
</evidence>
<reference evidence="5" key="3">
    <citation type="submission" date="2020-12" db="UniProtKB">
        <authorList>
            <consortium name="EnsemblPlants"/>
        </authorList>
    </citation>
    <scope>IDENTIFICATION</scope>
</reference>
<evidence type="ECO:0000313" key="6">
    <source>
        <dbReference type="Proteomes" id="UP000006727"/>
    </source>
</evidence>
<gene>
    <name evidence="5" type="primary">LOC112284134</name>
    <name evidence="4" type="ORF">PHYPA_009528</name>
</gene>
<dbReference type="EMBL" id="ABEU02000006">
    <property type="protein sequence ID" value="PNR53153.1"/>
    <property type="molecule type" value="Genomic_DNA"/>
</dbReference>
<dbReference type="InterPro" id="IPR037293">
    <property type="entry name" value="Gal_Oxidase_central_sf"/>
</dbReference>
<protein>
    <recommendedName>
        <fullName evidence="7">Galactose oxidase-like Early set domain-containing protein</fullName>
    </recommendedName>
</protein>
<reference evidence="4 6" key="1">
    <citation type="journal article" date="2008" name="Science">
        <title>The Physcomitrella genome reveals evolutionary insights into the conquest of land by plants.</title>
        <authorList>
            <person name="Rensing S."/>
            <person name="Lang D."/>
            <person name="Zimmer A."/>
            <person name="Terry A."/>
            <person name="Salamov A."/>
            <person name="Shapiro H."/>
            <person name="Nishiyama T."/>
            <person name="Perroud P.-F."/>
            <person name="Lindquist E."/>
            <person name="Kamisugi Y."/>
            <person name="Tanahashi T."/>
            <person name="Sakakibara K."/>
            <person name="Fujita T."/>
            <person name="Oishi K."/>
            <person name="Shin-I T."/>
            <person name="Kuroki Y."/>
            <person name="Toyoda A."/>
            <person name="Suzuki Y."/>
            <person name="Hashimoto A."/>
            <person name="Yamaguchi K."/>
            <person name="Sugano A."/>
            <person name="Kohara Y."/>
            <person name="Fujiyama A."/>
            <person name="Anterola A."/>
            <person name="Aoki S."/>
            <person name="Ashton N."/>
            <person name="Barbazuk W.B."/>
            <person name="Barker E."/>
            <person name="Bennetzen J."/>
            <person name="Bezanilla M."/>
            <person name="Blankenship R."/>
            <person name="Cho S.H."/>
            <person name="Dutcher S."/>
            <person name="Estelle M."/>
            <person name="Fawcett J.A."/>
            <person name="Gundlach H."/>
            <person name="Hanada K."/>
            <person name="Heyl A."/>
            <person name="Hicks K.A."/>
            <person name="Hugh J."/>
            <person name="Lohr M."/>
            <person name="Mayer K."/>
            <person name="Melkozernov A."/>
            <person name="Murata T."/>
            <person name="Nelson D."/>
            <person name="Pils B."/>
            <person name="Prigge M."/>
            <person name="Reiss B."/>
            <person name="Renner T."/>
            <person name="Rombauts S."/>
            <person name="Rushton P."/>
            <person name="Sanderfoot A."/>
            <person name="Schween G."/>
            <person name="Shiu S.-H."/>
            <person name="Stueber K."/>
            <person name="Theodoulou F.L."/>
            <person name="Tu H."/>
            <person name="Van de Peer Y."/>
            <person name="Verrier P.J."/>
            <person name="Waters E."/>
            <person name="Wood A."/>
            <person name="Yang L."/>
            <person name="Cove D."/>
            <person name="Cuming A."/>
            <person name="Hasebe M."/>
            <person name="Lucas S."/>
            <person name="Mishler D.B."/>
            <person name="Reski R."/>
            <person name="Grigoriev I."/>
            <person name="Quatrano R.S."/>
            <person name="Boore J.L."/>
        </authorList>
    </citation>
    <scope>NUCLEOTIDE SEQUENCE [LARGE SCALE GENOMIC DNA]</scope>
    <source>
        <strain evidence="5 6">cv. Gransden 2004</strain>
    </source>
</reference>
<dbReference type="SUPFAM" id="SSF81296">
    <property type="entry name" value="E set domains"/>
    <property type="match status" value="1"/>
</dbReference>
<proteinExistence type="predicted"/>
<dbReference type="Gene3D" id="2.130.10.80">
    <property type="entry name" value="Galactose oxidase/kelch, beta-propeller"/>
    <property type="match status" value="1"/>
</dbReference>
<organism evidence="4">
    <name type="scientific">Physcomitrium patens</name>
    <name type="common">Spreading-leaved earth moss</name>
    <name type="synonym">Physcomitrella patens</name>
    <dbReference type="NCBI Taxonomy" id="3218"/>
    <lineage>
        <taxon>Eukaryota</taxon>
        <taxon>Viridiplantae</taxon>
        <taxon>Streptophyta</taxon>
        <taxon>Embryophyta</taxon>
        <taxon>Bryophyta</taxon>
        <taxon>Bryophytina</taxon>
        <taxon>Bryopsida</taxon>
        <taxon>Funariidae</taxon>
        <taxon>Funariales</taxon>
        <taxon>Funariaceae</taxon>
        <taxon>Physcomitrium</taxon>
    </lineage>
</organism>
<dbReference type="Gramene" id="Pp3c6_26670V3.1">
    <property type="protein sequence ID" value="Pp3c6_26670V3.1"/>
    <property type="gene ID" value="Pp3c6_26670"/>
</dbReference>
<dbReference type="PANTHER" id="PTHR32208">
    <property type="entry name" value="SECRETED PROTEIN-RELATED"/>
    <property type="match status" value="1"/>
</dbReference>
<dbReference type="GeneID" id="112284134"/>
<feature type="domain" description="Galactose oxidase-like Early set" evidence="3">
    <location>
        <begin position="474"/>
        <end position="575"/>
    </location>
</feature>
<dbReference type="InterPro" id="IPR011043">
    <property type="entry name" value="Gal_Oxase/kelch_b-propeller"/>
</dbReference>
<dbReference type="RefSeq" id="XP_024379489.1">
    <property type="nucleotide sequence ID" value="XM_024523721.2"/>
</dbReference>
<accession>A0A2K1KHB3</accession>
<dbReference type="STRING" id="3218.A0A2K1KHB3"/>
<dbReference type="Gramene" id="Pp3c6_26670V3.3">
    <property type="protein sequence ID" value="Pp3c6_26670V3.3"/>
    <property type="gene ID" value="Pp3c6_26670"/>
</dbReference>
<evidence type="ECO:0000313" key="5">
    <source>
        <dbReference type="EnsemblPlants" id="Pp3c6_26670V3.1"/>
    </source>
</evidence>
<dbReference type="AlphaFoldDB" id="A0A2K1KHB3"/>
<dbReference type="InterPro" id="IPR013783">
    <property type="entry name" value="Ig-like_fold"/>
</dbReference>
<dbReference type="Proteomes" id="UP000006727">
    <property type="component" value="Chromosome 6"/>
</dbReference>
<keyword evidence="6" id="KW-1185">Reference proteome</keyword>
<dbReference type="EnsemblPlants" id="Pp3c6_26670V3.1">
    <property type="protein sequence ID" value="Pp3c6_26670V3.1"/>
    <property type="gene ID" value="Pp3c6_26670"/>
</dbReference>
<feature type="domain" description="Glyoxal oxidase N-terminal" evidence="2">
    <location>
        <begin position="80"/>
        <end position="465"/>
    </location>
</feature>
<dbReference type="Pfam" id="PF09118">
    <property type="entry name" value="GO-like_E_set"/>
    <property type="match status" value="1"/>
</dbReference>
<evidence type="ECO:0008006" key="7">
    <source>
        <dbReference type="Google" id="ProtNLM"/>
    </source>
</evidence>
<evidence type="ECO:0000259" key="3">
    <source>
        <dbReference type="Pfam" id="PF09118"/>
    </source>
</evidence>
<sequence>MLHRFHMEMFNSCRVEYMFRIPLTRSDMTRYSSRIRMHRWLWMQAAIAVLTMLFARGPGVHGQDLGTWELLVDNAGIAAMHAAVTRFGTVVLLDRTNTGASQIALPDGVCRDSNDMVLKHDCTAHSVLFDPSTNSVRPLTIQTDTWCSSGQFMPDGTLMQTGGDFEGVRKVRTFTPCPATETCDWVESTELILASPRWYATNQLLPDGHQIIIGGRSAFNLEYMPPSAASSAAALYFDFLNATNDAQNDNLYPFVHLLPDGNLYIFANQDSIVYNYVANAVVKRFPKIPGGPRNYPSAGSSVMLPLLASNQFSTVEILVCGGAQYGAYLEPWKHLPCSTTCERITVTDIDPIWVEEIMPVARCMGDMVLLPTMDVLIINGAAKGSQGWGNAIEPVLNPVQYSTYAAPGERFTTMAPSTIPRLYHSTASLLQDGRILLAGSNSHQFYTFTGDFPTELRIDAFSPPYLAPSQAGNKPTISVYPLVITYSAPFTVTVSAPLAMAGVSVNLISAPYNTHSYSQGQRLVSLNVGGIVQVAQASVYQITVTAPPSPSVAPPGYYMMVAVNQGVPSSAVWIQCSQGM</sequence>
<evidence type="ECO:0000259" key="2">
    <source>
        <dbReference type="Pfam" id="PF07250"/>
    </source>
</evidence>
<dbReference type="KEGG" id="ppp:112284134"/>
<dbReference type="PaxDb" id="3218-PP1S53_16V6.1"/>
<dbReference type="OrthoDB" id="2019572at2759"/>
<dbReference type="Gene3D" id="2.60.40.10">
    <property type="entry name" value="Immunoglobulins"/>
    <property type="match status" value="1"/>
</dbReference>
<dbReference type="InterPro" id="IPR014756">
    <property type="entry name" value="Ig_E-set"/>
</dbReference>
<dbReference type="CDD" id="cd02851">
    <property type="entry name" value="E_set_GO_C"/>
    <property type="match status" value="1"/>
</dbReference>
<dbReference type="PANTHER" id="PTHR32208:SF21">
    <property type="entry name" value="LOW QUALITY PROTEIN: ALDEHYDE OXIDASE GLOX-LIKE"/>
    <property type="match status" value="1"/>
</dbReference>
<dbReference type="InterPro" id="IPR015202">
    <property type="entry name" value="GO-like_E_set"/>
</dbReference>
<dbReference type="SUPFAM" id="SSF50965">
    <property type="entry name" value="Galactose oxidase, central domain"/>
    <property type="match status" value="1"/>
</dbReference>
<dbReference type="EnsemblPlants" id="Pp3c6_26670V3.3">
    <property type="protein sequence ID" value="Pp3c6_26670V3.3"/>
    <property type="gene ID" value="Pp3c6_26670"/>
</dbReference>
<dbReference type="InterPro" id="IPR009880">
    <property type="entry name" value="Glyoxal_oxidase_N"/>
</dbReference>
<name>A0A2K1KHB3_PHYPA</name>
<dbReference type="Pfam" id="PF07250">
    <property type="entry name" value="Glyoxal_oxid_N"/>
    <property type="match status" value="1"/>
</dbReference>
<keyword evidence="1" id="KW-0732">Signal</keyword>
<reference evidence="4 6" key="2">
    <citation type="journal article" date="2018" name="Plant J.">
        <title>The Physcomitrella patens chromosome-scale assembly reveals moss genome structure and evolution.</title>
        <authorList>
            <person name="Lang D."/>
            <person name="Ullrich K.K."/>
            <person name="Murat F."/>
            <person name="Fuchs J."/>
            <person name="Jenkins J."/>
            <person name="Haas F.B."/>
            <person name="Piednoel M."/>
            <person name="Gundlach H."/>
            <person name="Van Bel M."/>
            <person name="Meyberg R."/>
            <person name="Vives C."/>
            <person name="Morata J."/>
            <person name="Symeonidi A."/>
            <person name="Hiss M."/>
            <person name="Muchero W."/>
            <person name="Kamisugi Y."/>
            <person name="Saleh O."/>
            <person name="Blanc G."/>
            <person name="Decker E.L."/>
            <person name="van Gessel N."/>
            <person name="Grimwood J."/>
            <person name="Hayes R.D."/>
            <person name="Graham S.W."/>
            <person name="Gunter L.E."/>
            <person name="McDaniel S.F."/>
            <person name="Hoernstein S.N.W."/>
            <person name="Larsson A."/>
            <person name="Li F.W."/>
            <person name="Perroud P.F."/>
            <person name="Phillips J."/>
            <person name="Ranjan P."/>
            <person name="Rokshar D.S."/>
            <person name="Rothfels C.J."/>
            <person name="Schneider L."/>
            <person name="Shu S."/>
            <person name="Stevenson D.W."/>
            <person name="Thummler F."/>
            <person name="Tillich M."/>
            <person name="Villarreal Aguilar J.C."/>
            <person name="Widiez T."/>
            <person name="Wong G.K."/>
            <person name="Wymore A."/>
            <person name="Zhang Y."/>
            <person name="Zimmer A.D."/>
            <person name="Quatrano R.S."/>
            <person name="Mayer K.F.X."/>
            <person name="Goodstein D."/>
            <person name="Casacuberta J.M."/>
            <person name="Vandepoele K."/>
            <person name="Reski R."/>
            <person name="Cuming A.C."/>
            <person name="Tuskan G.A."/>
            <person name="Maumus F."/>
            <person name="Salse J."/>
            <person name="Schmutz J."/>
            <person name="Rensing S.A."/>
        </authorList>
    </citation>
    <scope>NUCLEOTIDE SEQUENCE [LARGE SCALE GENOMIC DNA]</scope>
    <source>
        <strain evidence="5 6">cv. Gransden 2004</strain>
    </source>
</reference>